<accession>I7MF05</accession>
<keyword evidence="2" id="KW-0732">Signal</keyword>
<dbReference type="PANTHER" id="PTHR46984">
    <property type="entry name" value="LEUCINE-RICH REPEAT-CONTAINING PROTEIN 71"/>
    <property type="match status" value="1"/>
</dbReference>
<evidence type="ECO:0000256" key="1">
    <source>
        <dbReference type="SAM" id="MobiDB-lite"/>
    </source>
</evidence>
<feature type="chain" id="PRO_5003712295" description="Transmembrane protein" evidence="2">
    <location>
        <begin position="21"/>
        <end position="516"/>
    </location>
</feature>
<evidence type="ECO:0008006" key="5">
    <source>
        <dbReference type="Google" id="ProtNLM"/>
    </source>
</evidence>
<keyword evidence="4" id="KW-1185">Reference proteome</keyword>
<dbReference type="GeneID" id="7835150"/>
<dbReference type="Proteomes" id="UP000009168">
    <property type="component" value="Unassembled WGS sequence"/>
</dbReference>
<proteinExistence type="predicted"/>
<feature type="compositionally biased region" description="Polar residues" evidence="1">
    <location>
        <begin position="154"/>
        <end position="166"/>
    </location>
</feature>
<dbReference type="InParanoid" id="I7MF05"/>
<dbReference type="InterPro" id="IPR053040">
    <property type="entry name" value="LRR-containing_protein_71"/>
</dbReference>
<dbReference type="OrthoDB" id="120976at2759"/>
<dbReference type="Gene3D" id="3.80.10.10">
    <property type="entry name" value="Ribonuclease Inhibitor"/>
    <property type="match status" value="1"/>
</dbReference>
<dbReference type="AlphaFoldDB" id="I7MF05"/>
<feature type="region of interest" description="Disordered" evidence="1">
    <location>
        <begin position="154"/>
        <end position="210"/>
    </location>
</feature>
<feature type="signal peptide" evidence="2">
    <location>
        <begin position="1"/>
        <end position="20"/>
    </location>
</feature>
<dbReference type="EMBL" id="GG662654">
    <property type="protein sequence ID" value="EAR98247.2"/>
    <property type="molecule type" value="Genomic_DNA"/>
</dbReference>
<reference evidence="4" key="1">
    <citation type="journal article" date="2006" name="PLoS Biol.">
        <title>Macronuclear genome sequence of the ciliate Tetrahymena thermophila, a model eukaryote.</title>
        <authorList>
            <person name="Eisen J.A."/>
            <person name="Coyne R.S."/>
            <person name="Wu M."/>
            <person name="Wu D."/>
            <person name="Thiagarajan M."/>
            <person name="Wortman J.R."/>
            <person name="Badger J.H."/>
            <person name="Ren Q."/>
            <person name="Amedeo P."/>
            <person name="Jones K.M."/>
            <person name="Tallon L.J."/>
            <person name="Delcher A.L."/>
            <person name="Salzberg S.L."/>
            <person name="Silva J.C."/>
            <person name="Haas B.J."/>
            <person name="Majoros W.H."/>
            <person name="Farzad M."/>
            <person name="Carlton J.M."/>
            <person name="Smith R.K. Jr."/>
            <person name="Garg J."/>
            <person name="Pearlman R.E."/>
            <person name="Karrer K.M."/>
            <person name="Sun L."/>
            <person name="Manning G."/>
            <person name="Elde N.C."/>
            <person name="Turkewitz A.P."/>
            <person name="Asai D.J."/>
            <person name="Wilkes D.E."/>
            <person name="Wang Y."/>
            <person name="Cai H."/>
            <person name="Collins K."/>
            <person name="Stewart B.A."/>
            <person name="Lee S.R."/>
            <person name="Wilamowska K."/>
            <person name="Weinberg Z."/>
            <person name="Ruzzo W.L."/>
            <person name="Wloga D."/>
            <person name="Gaertig J."/>
            <person name="Frankel J."/>
            <person name="Tsao C.-C."/>
            <person name="Gorovsky M.A."/>
            <person name="Keeling P.J."/>
            <person name="Waller R.F."/>
            <person name="Patron N.J."/>
            <person name="Cherry J.M."/>
            <person name="Stover N.A."/>
            <person name="Krieger C.J."/>
            <person name="del Toro C."/>
            <person name="Ryder H.F."/>
            <person name="Williamson S.C."/>
            <person name="Barbeau R.A."/>
            <person name="Hamilton E.P."/>
            <person name="Orias E."/>
        </authorList>
    </citation>
    <scope>NUCLEOTIDE SEQUENCE [LARGE SCALE GENOMIC DNA]</scope>
    <source>
        <strain evidence="4">SB210</strain>
    </source>
</reference>
<sequence>MVFKLLFEYILIIWKLLVCCSIVSYKVNQKGAVKKESKLLLFQDKMPPKKKDELKQILPIYNADKAAPLFWKYQQYSLEDRQLFDAFFLNFQKELQIKMTDNIYTNMEFLCQSIGSKIHPLFKQVTLDEQIETKTLKQIDLEDQKKQLEAENIAKSSKNVKNQIQPQVDQKNQKKDDQKGNAVTSGKEDQKKGTKKDENIQQGGKDPKKLTELELQESEEEIKQEMLPYLLISTQRIDYLTMKMIIFQLPFTNINTLKLHNNMFDDETLELLISFFNSDVSQKIKKLFFEWNNLISSQKRTLFFQTVSKSIYIDNLILRCNSLQDEMTTIISQQLIPSTTAQSSNIKFLDLYDNQIGIQGFQQLGKMIYKNKSLTTLGLCKNGISNVSEIEQILISIGKYPMSEEQYQAYRNSEKERDQIIERNKKLKGKKLLEAEPVPELEAIEQITENKWAITRNNTLSMLNLSLNQLNDESVERFENFLQVVHDNFQVILSFNNFEQRSKERLKKKFNKKIAL</sequence>
<dbReference type="PANTHER" id="PTHR46984:SF1">
    <property type="entry name" value="LEUCINE-RICH REPEAT-CONTAINING PROTEIN 71"/>
    <property type="match status" value="1"/>
</dbReference>
<gene>
    <name evidence="3" type="ORF">TTHERM_00346450</name>
</gene>
<evidence type="ECO:0000313" key="4">
    <source>
        <dbReference type="Proteomes" id="UP000009168"/>
    </source>
</evidence>
<dbReference type="KEGG" id="tet:TTHERM_00346450"/>
<name>I7MF05_TETTS</name>
<protein>
    <recommendedName>
        <fullName evidence="5">Transmembrane protein</fullName>
    </recommendedName>
</protein>
<dbReference type="RefSeq" id="XP_001018492.2">
    <property type="nucleotide sequence ID" value="XM_001018492.2"/>
</dbReference>
<dbReference type="SUPFAM" id="SSF52047">
    <property type="entry name" value="RNI-like"/>
    <property type="match status" value="1"/>
</dbReference>
<evidence type="ECO:0000256" key="2">
    <source>
        <dbReference type="SAM" id="SignalP"/>
    </source>
</evidence>
<feature type="compositionally biased region" description="Basic and acidic residues" evidence="1">
    <location>
        <begin position="186"/>
        <end position="210"/>
    </location>
</feature>
<organism evidence="3 4">
    <name type="scientific">Tetrahymena thermophila (strain SB210)</name>
    <dbReference type="NCBI Taxonomy" id="312017"/>
    <lineage>
        <taxon>Eukaryota</taxon>
        <taxon>Sar</taxon>
        <taxon>Alveolata</taxon>
        <taxon>Ciliophora</taxon>
        <taxon>Intramacronucleata</taxon>
        <taxon>Oligohymenophorea</taxon>
        <taxon>Hymenostomatida</taxon>
        <taxon>Tetrahymenina</taxon>
        <taxon>Tetrahymenidae</taxon>
        <taxon>Tetrahymena</taxon>
    </lineage>
</organism>
<evidence type="ECO:0000313" key="3">
    <source>
        <dbReference type="EMBL" id="EAR98247.2"/>
    </source>
</evidence>
<dbReference type="InterPro" id="IPR032675">
    <property type="entry name" value="LRR_dom_sf"/>
</dbReference>